<accession>A0A914YH47</accession>
<sequence>MVNTFDERDYEYTYKNWCDPMKICHLKSYDFEILEKDKSEVCTTPEFKLTNQIDGAWMMQYKPYGSNSPSSSSPYNSSTSLLNNFPLGGMFKGIMKHVSLPNASLTLHIKGNKAVNARWQWILKSRNPTPFAPRTAEQTKKFEASNSYGLGGNMSLTTFFENGKAIVQIKGLLTWNPELCKNPSYGISTIHVQNGGGSVNNKSKTSSIRSPPPRTSTTAVTINETPAFMKIIELEKQIFNLQRDLDESNDENSILKKKIKNFEKEIVKSQNRFPESRMSSDSDSNSYNKPIISKLQSQNFELQQKNVALEEEIKKLN</sequence>
<name>A0A914YH47_9BILA</name>
<dbReference type="Proteomes" id="UP000887577">
    <property type="component" value="Unplaced"/>
</dbReference>
<feature type="region of interest" description="Disordered" evidence="1">
    <location>
        <begin position="270"/>
        <end position="290"/>
    </location>
</feature>
<dbReference type="AlphaFoldDB" id="A0A914YH47"/>
<organism evidence="2 3">
    <name type="scientific">Panagrolaimus superbus</name>
    <dbReference type="NCBI Taxonomy" id="310955"/>
    <lineage>
        <taxon>Eukaryota</taxon>
        <taxon>Metazoa</taxon>
        <taxon>Ecdysozoa</taxon>
        <taxon>Nematoda</taxon>
        <taxon>Chromadorea</taxon>
        <taxon>Rhabditida</taxon>
        <taxon>Tylenchina</taxon>
        <taxon>Panagrolaimomorpha</taxon>
        <taxon>Panagrolaimoidea</taxon>
        <taxon>Panagrolaimidae</taxon>
        <taxon>Panagrolaimus</taxon>
    </lineage>
</organism>
<evidence type="ECO:0000313" key="3">
    <source>
        <dbReference type="WBParaSite" id="PSU_v2.g18788.t1"/>
    </source>
</evidence>
<evidence type="ECO:0000256" key="1">
    <source>
        <dbReference type="SAM" id="MobiDB-lite"/>
    </source>
</evidence>
<keyword evidence="2" id="KW-1185">Reference proteome</keyword>
<reference evidence="3" key="1">
    <citation type="submission" date="2022-11" db="UniProtKB">
        <authorList>
            <consortium name="WormBaseParasite"/>
        </authorList>
    </citation>
    <scope>IDENTIFICATION</scope>
</reference>
<protein>
    <submittedName>
        <fullName evidence="3">Uncharacterized protein</fullName>
    </submittedName>
</protein>
<proteinExistence type="predicted"/>
<dbReference type="WBParaSite" id="PSU_v2.g18788.t1">
    <property type="protein sequence ID" value="PSU_v2.g18788.t1"/>
    <property type="gene ID" value="PSU_v2.g18788"/>
</dbReference>
<evidence type="ECO:0000313" key="2">
    <source>
        <dbReference type="Proteomes" id="UP000887577"/>
    </source>
</evidence>
<feature type="region of interest" description="Disordered" evidence="1">
    <location>
        <begin position="196"/>
        <end position="218"/>
    </location>
</feature>